<gene>
    <name evidence="1" type="ORF">EZH22_31160</name>
</gene>
<keyword evidence="2" id="KW-1185">Reference proteome</keyword>
<keyword evidence="1" id="KW-0614">Plasmid</keyword>
<reference evidence="1 2" key="1">
    <citation type="submission" date="2020-10" db="EMBL/GenBank/DDBJ databases">
        <title>Degradation of 1,4-Dioxane by Xanthobacter sp. YN2, via a Novel Group-2 Soluble Di-Iron Monooxygenase.</title>
        <authorList>
            <person name="Ma F."/>
            <person name="Wang Y."/>
            <person name="Yang J."/>
            <person name="Guo H."/>
            <person name="Su D."/>
            <person name="Yu L."/>
        </authorList>
    </citation>
    <scope>NUCLEOTIDE SEQUENCE [LARGE SCALE GENOMIC DNA]</scope>
    <source>
        <strain evidence="1 2">YN2</strain>
        <plasmid evidence="1 2">unnamed3</plasmid>
    </source>
</reference>
<dbReference type="AlphaFoldDB" id="A0A974PVV4"/>
<dbReference type="RefSeq" id="WP_203197108.1">
    <property type="nucleotide sequence ID" value="NZ_CP063365.1"/>
</dbReference>
<geneLocation type="plasmid" evidence="1 2">
    <name>unnamed3</name>
</geneLocation>
<evidence type="ECO:0000313" key="2">
    <source>
        <dbReference type="Proteomes" id="UP000596427"/>
    </source>
</evidence>
<evidence type="ECO:0000313" key="1">
    <source>
        <dbReference type="EMBL" id="QRG10233.1"/>
    </source>
</evidence>
<name>A0A974PVV4_9HYPH</name>
<dbReference type="EMBL" id="CP063365">
    <property type="protein sequence ID" value="QRG10233.1"/>
    <property type="molecule type" value="Genomic_DNA"/>
</dbReference>
<sequence length="75" mass="8023">MSRITAPTRAQGDLLRHIRRNGCIGMDAESDVGCQGAALDRVFDAIHRRGWIEGEWGGSIDLTASGLSALKAISN</sequence>
<dbReference type="Proteomes" id="UP000596427">
    <property type="component" value="Plasmid unnamed3"/>
</dbReference>
<protein>
    <submittedName>
        <fullName evidence="1">Uncharacterized protein</fullName>
    </submittedName>
</protein>
<organism evidence="1 2">
    <name type="scientific">Xanthobacter dioxanivorans</name>
    <dbReference type="NCBI Taxonomy" id="2528964"/>
    <lineage>
        <taxon>Bacteria</taxon>
        <taxon>Pseudomonadati</taxon>
        <taxon>Pseudomonadota</taxon>
        <taxon>Alphaproteobacteria</taxon>
        <taxon>Hyphomicrobiales</taxon>
        <taxon>Xanthobacteraceae</taxon>
        <taxon>Xanthobacter</taxon>
    </lineage>
</organism>
<dbReference type="KEGG" id="xdi:EZH22_31160"/>
<accession>A0A974PVV4</accession>
<proteinExistence type="predicted"/>